<evidence type="ECO:0000256" key="1">
    <source>
        <dbReference type="SAM" id="Phobius"/>
    </source>
</evidence>
<evidence type="ECO:0000313" key="3">
    <source>
        <dbReference type="Proteomes" id="UP000198415"/>
    </source>
</evidence>
<keyword evidence="1" id="KW-0812">Transmembrane</keyword>
<sequence>MAGRLGKVALKPVNLALGVAAGALAGVLFKQVWKMASGDDDAPDAGDEERGWGEVLAAAALQGAIFAVVKAAVHRGSAIGTRRLTGQRPD</sequence>
<keyword evidence="1" id="KW-1133">Transmembrane helix</keyword>
<organism evidence="2 3">
    <name type="scientific">Actinoplanes regularis</name>
    <dbReference type="NCBI Taxonomy" id="52697"/>
    <lineage>
        <taxon>Bacteria</taxon>
        <taxon>Bacillati</taxon>
        <taxon>Actinomycetota</taxon>
        <taxon>Actinomycetes</taxon>
        <taxon>Micromonosporales</taxon>
        <taxon>Micromonosporaceae</taxon>
        <taxon>Actinoplanes</taxon>
    </lineage>
</organism>
<gene>
    <name evidence="2" type="ORF">SAMN06264365_115192</name>
</gene>
<dbReference type="AlphaFoldDB" id="A0A239EIG8"/>
<dbReference type="EMBL" id="FZNR01000015">
    <property type="protein sequence ID" value="SNS44211.1"/>
    <property type="molecule type" value="Genomic_DNA"/>
</dbReference>
<dbReference type="RefSeq" id="WP_089296915.1">
    <property type="nucleotide sequence ID" value="NZ_BOMU01000072.1"/>
</dbReference>
<reference evidence="2 3" key="1">
    <citation type="submission" date="2017-06" db="EMBL/GenBank/DDBJ databases">
        <authorList>
            <person name="Kim H.J."/>
            <person name="Triplett B.A."/>
        </authorList>
    </citation>
    <scope>NUCLEOTIDE SEQUENCE [LARGE SCALE GENOMIC DNA]</scope>
    <source>
        <strain evidence="2 3">DSM 43151</strain>
    </source>
</reference>
<evidence type="ECO:0000313" key="2">
    <source>
        <dbReference type="EMBL" id="SNS44211.1"/>
    </source>
</evidence>
<accession>A0A239EIG8</accession>
<name>A0A239EIG8_9ACTN</name>
<keyword evidence="1" id="KW-0472">Membrane</keyword>
<proteinExistence type="predicted"/>
<dbReference type="InterPro" id="IPR025329">
    <property type="entry name" value="DUF4235"/>
</dbReference>
<keyword evidence="3" id="KW-1185">Reference proteome</keyword>
<feature type="transmembrane region" description="Helical" evidence="1">
    <location>
        <begin position="12"/>
        <end position="32"/>
    </location>
</feature>
<dbReference type="Pfam" id="PF14019">
    <property type="entry name" value="DUF4235"/>
    <property type="match status" value="1"/>
</dbReference>
<feature type="transmembrane region" description="Helical" evidence="1">
    <location>
        <begin position="52"/>
        <end position="73"/>
    </location>
</feature>
<protein>
    <recommendedName>
        <fullName evidence="4">DUF4235 domain-containing protein</fullName>
    </recommendedName>
</protein>
<evidence type="ECO:0008006" key="4">
    <source>
        <dbReference type="Google" id="ProtNLM"/>
    </source>
</evidence>
<dbReference type="Proteomes" id="UP000198415">
    <property type="component" value="Unassembled WGS sequence"/>
</dbReference>